<accession>A0AAV1I5W0</accession>
<evidence type="ECO:0000256" key="1">
    <source>
        <dbReference type="SAM" id="MobiDB-lite"/>
    </source>
</evidence>
<name>A0AAV1I5W0_9CHLO</name>
<dbReference type="EMBL" id="CAUYUE010000007">
    <property type="protein sequence ID" value="CAK0782746.1"/>
    <property type="molecule type" value="Genomic_DNA"/>
</dbReference>
<reference evidence="2 3" key="1">
    <citation type="submission" date="2023-10" db="EMBL/GenBank/DDBJ databases">
        <authorList>
            <person name="Maclean D."/>
            <person name="Macfadyen A."/>
        </authorList>
    </citation>
    <scope>NUCLEOTIDE SEQUENCE [LARGE SCALE GENOMIC DNA]</scope>
</reference>
<protein>
    <submittedName>
        <fullName evidence="2">Uncharacterized protein</fullName>
    </submittedName>
</protein>
<comment type="caution">
    <text evidence="2">The sequence shown here is derived from an EMBL/GenBank/DDBJ whole genome shotgun (WGS) entry which is preliminary data.</text>
</comment>
<dbReference type="AlphaFoldDB" id="A0AAV1I5W0"/>
<feature type="compositionally biased region" description="Basic and acidic residues" evidence="1">
    <location>
        <begin position="92"/>
        <end position="111"/>
    </location>
</feature>
<evidence type="ECO:0000313" key="3">
    <source>
        <dbReference type="Proteomes" id="UP001314263"/>
    </source>
</evidence>
<organism evidence="2 3">
    <name type="scientific">Coccomyxa viridis</name>
    <dbReference type="NCBI Taxonomy" id="1274662"/>
    <lineage>
        <taxon>Eukaryota</taxon>
        <taxon>Viridiplantae</taxon>
        <taxon>Chlorophyta</taxon>
        <taxon>core chlorophytes</taxon>
        <taxon>Trebouxiophyceae</taxon>
        <taxon>Trebouxiophyceae incertae sedis</taxon>
        <taxon>Coccomyxaceae</taxon>
        <taxon>Coccomyxa</taxon>
    </lineage>
</organism>
<keyword evidence="3" id="KW-1185">Reference proteome</keyword>
<feature type="compositionally biased region" description="Gly residues" evidence="1">
    <location>
        <begin position="124"/>
        <end position="135"/>
    </location>
</feature>
<feature type="compositionally biased region" description="Basic and acidic residues" evidence="1">
    <location>
        <begin position="66"/>
        <end position="79"/>
    </location>
</feature>
<feature type="compositionally biased region" description="Basic and acidic residues" evidence="1">
    <location>
        <begin position="42"/>
        <end position="52"/>
    </location>
</feature>
<gene>
    <name evidence="2" type="ORF">CVIRNUC_005941</name>
</gene>
<feature type="region of interest" description="Disordered" evidence="1">
    <location>
        <begin position="12"/>
        <end position="135"/>
    </location>
</feature>
<dbReference type="Proteomes" id="UP001314263">
    <property type="component" value="Unassembled WGS sequence"/>
</dbReference>
<evidence type="ECO:0000313" key="2">
    <source>
        <dbReference type="EMBL" id="CAK0782746.1"/>
    </source>
</evidence>
<sequence length="135" mass="14261">MTFAMTSSALIVRPFAPKCAAPRRSAGRATSRHLLIRAADPNSERTGGEDTKGVVPGLAQWPPKPITEHGQPKPEDDPKNFAAEEGNVQGYKRVDGPSEDELKKKHEEGRKNSPFSNPSREGGTQAGGGGEGSGA</sequence>
<proteinExistence type="predicted"/>